<keyword evidence="2" id="KW-0547">Nucleotide-binding</keyword>
<evidence type="ECO:0000259" key="7">
    <source>
        <dbReference type="PROSITE" id="PS50893"/>
    </source>
</evidence>
<dbReference type="InterPro" id="IPR003593">
    <property type="entry name" value="AAA+_ATPase"/>
</dbReference>
<proteinExistence type="predicted"/>
<dbReference type="SUPFAM" id="SSF52540">
    <property type="entry name" value="P-loop containing nucleoside triphosphate hydrolases"/>
    <property type="match status" value="1"/>
</dbReference>
<reference evidence="8 9" key="1">
    <citation type="submission" date="2019-01" db="EMBL/GenBank/DDBJ databases">
        <title>Sphingorhabdus lacus sp.nov., isolated from an oligotrophic freshwater lake.</title>
        <authorList>
            <person name="Park M."/>
        </authorList>
    </citation>
    <scope>NUCLEOTIDE SEQUENCE [LARGE SCALE GENOMIC DNA]</scope>
    <source>
        <strain evidence="8 9">IMCC26285</strain>
    </source>
</reference>
<evidence type="ECO:0000256" key="4">
    <source>
        <dbReference type="ARBA" id="ARBA00022840"/>
    </source>
</evidence>
<dbReference type="AlphaFoldDB" id="A0A6I4LVJ3"/>
<dbReference type="NCBIfam" id="TIGR01189">
    <property type="entry name" value="ccmA"/>
    <property type="match status" value="1"/>
</dbReference>
<dbReference type="Proteomes" id="UP000471147">
    <property type="component" value="Unassembled WGS sequence"/>
</dbReference>
<dbReference type="InterPro" id="IPR027417">
    <property type="entry name" value="P-loop_NTPase"/>
</dbReference>
<dbReference type="InterPro" id="IPR003439">
    <property type="entry name" value="ABC_transporter-like_ATP-bd"/>
</dbReference>
<keyword evidence="5" id="KW-1278">Translocase</keyword>
<dbReference type="Gene3D" id="3.40.50.300">
    <property type="entry name" value="P-loop containing nucleotide triphosphate hydrolases"/>
    <property type="match status" value="1"/>
</dbReference>
<evidence type="ECO:0000256" key="6">
    <source>
        <dbReference type="ARBA" id="ARBA00023136"/>
    </source>
</evidence>
<dbReference type="InterPro" id="IPR005895">
    <property type="entry name" value="ABC_transptr_haem_export_CcmA"/>
</dbReference>
<evidence type="ECO:0000256" key="1">
    <source>
        <dbReference type="ARBA" id="ARBA00022448"/>
    </source>
</evidence>
<organism evidence="8 9">
    <name type="scientific">Sphingorhabdus profundilacus</name>
    <dbReference type="NCBI Taxonomy" id="2509718"/>
    <lineage>
        <taxon>Bacteria</taxon>
        <taxon>Pseudomonadati</taxon>
        <taxon>Pseudomonadota</taxon>
        <taxon>Alphaproteobacteria</taxon>
        <taxon>Sphingomonadales</taxon>
        <taxon>Sphingomonadaceae</taxon>
        <taxon>Sphingorhabdus</taxon>
    </lineage>
</organism>
<feature type="domain" description="ABC transporter" evidence="7">
    <location>
        <begin position="11"/>
        <end position="203"/>
    </location>
</feature>
<evidence type="ECO:0000313" key="8">
    <source>
        <dbReference type="EMBL" id="MVZ97051.1"/>
    </source>
</evidence>
<dbReference type="GO" id="GO:0022857">
    <property type="term" value="F:transmembrane transporter activity"/>
    <property type="evidence" value="ECO:0007669"/>
    <property type="project" value="InterPro"/>
</dbReference>
<gene>
    <name evidence="8" type="primary">ccmA</name>
    <name evidence="8" type="ORF">EUU23_04950</name>
</gene>
<evidence type="ECO:0000313" key="9">
    <source>
        <dbReference type="Proteomes" id="UP000471147"/>
    </source>
</evidence>
<evidence type="ECO:0000256" key="5">
    <source>
        <dbReference type="ARBA" id="ARBA00022967"/>
    </source>
</evidence>
<dbReference type="PANTHER" id="PTHR43499:SF1">
    <property type="entry name" value="ABC TRANSPORTER I FAMILY MEMBER 1"/>
    <property type="match status" value="1"/>
</dbReference>
<dbReference type="GO" id="GO:0017004">
    <property type="term" value="P:cytochrome complex assembly"/>
    <property type="evidence" value="ECO:0007669"/>
    <property type="project" value="UniProtKB-KW"/>
</dbReference>
<dbReference type="PANTHER" id="PTHR43499">
    <property type="entry name" value="ABC TRANSPORTER I FAMILY MEMBER 1"/>
    <property type="match status" value="1"/>
</dbReference>
<dbReference type="GO" id="GO:0005524">
    <property type="term" value="F:ATP binding"/>
    <property type="evidence" value="ECO:0007669"/>
    <property type="project" value="UniProtKB-KW"/>
</dbReference>
<dbReference type="RefSeq" id="WP_160352968.1">
    <property type="nucleotide sequence ID" value="NZ_SDWJ01000001.1"/>
</dbReference>
<evidence type="ECO:0000256" key="3">
    <source>
        <dbReference type="ARBA" id="ARBA00022748"/>
    </source>
</evidence>
<comment type="caution">
    <text evidence="8">The sequence shown here is derived from an EMBL/GenBank/DDBJ whole genome shotgun (WGS) entry which is preliminary data.</text>
</comment>
<dbReference type="OrthoDB" id="9800654at2"/>
<keyword evidence="4 8" id="KW-0067">ATP-binding</keyword>
<evidence type="ECO:0000256" key="2">
    <source>
        <dbReference type="ARBA" id="ARBA00022741"/>
    </source>
</evidence>
<dbReference type="PROSITE" id="PS50893">
    <property type="entry name" value="ABC_TRANSPORTER_2"/>
    <property type="match status" value="1"/>
</dbReference>
<name>A0A6I4LVJ3_9SPHN</name>
<dbReference type="SMART" id="SM00382">
    <property type="entry name" value="AAA"/>
    <property type="match status" value="1"/>
</dbReference>
<keyword evidence="6" id="KW-0472">Membrane</keyword>
<protein>
    <submittedName>
        <fullName evidence="8">Heme ABC exporter ATP-binding protein CcmA</fullName>
    </submittedName>
</protein>
<keyword evidence="3" id="KW-0201">Cytochrome c-type biogenesis</keyword>
<keyword evidence="1" id="KW-0813">Transport</keyword>
<dbReference type="Pfam" id="PF00005">
    <property type="entry name" value="ABC_tran"/>
    <property type="match status" value="1"/>
</dbReference>
<accession>A0A6I4LVJ3</accession>
<dbReference type="GO" id="GO:0016887">
    <property type="term" value="F:ATP hydrolysis activity"/>
    <property type="evidence" value="ECO:0007669"/>
    <property type="project" value="InterPro"/>
</dbReference>
<sequence length="203" mass="21540">MTARQAYAPFIRLENVAINRGNRRVLSGMMLDANAGDLIWVRGANGCGKSTLLRTIAGLLDITSGRAEVEGRVALSDENLALEPNMTVGHALKFWADLDGGTPADCDSALSEMDLLSLCDVPVRYLSTGQKKRAGLARVLSSNAAIWLLDEPYNGLDSASSAHLDRAILRHLAAGGLTLLAAHQSPSINITQSLLLDSSGQMA</sequence>
<keyword evidence="9" id="KW-1185">Reference proteome</keyword>
<dbReference type="EMBL" id="SDWJ01000001">
    <property type="protein sequence ID" value="MVZ97051.1"/>
    <property type="molecule type" value="Genomic_DNA"/>
</dbReference>